<sequence>MVPRSTLLLVLGLSTRQLPERDRIRLAEAFRLADAVQDRVWPEWSSSPFPVLLVTPETEFLVRHPAPSADFAAGPYDSLLGSRVYWRRRVFPPTFQATFPAVGGISTIVIGEAENARPKENSTRWILTLMHEHFHQWQESRPGYQAAVNRLRLAHGDSTGMWMLDFPFPYTDSTIARSFDELCRLRVRALLARGTAHFLAAYDSYDAARRSFWGLVFGDDARYLAFQLWKEGVARYTEYAVARAAAAWYAASPRYRSLEDFTPFDVEAQNVLRQILDELSSMKLAKAKRISVYPAGASDALLLDERRPNWKAAYIRERFSLEPLFPRGGR</sequence>
<dbReference type="EMBL" id="VBOY01000063">
    <property type="protein sequence ID" value="TMQ65852.1"/>
    <property type="molecule type" value="Genomic_DNA"/>
</dbReference>
<protein>
    <submittedName>
        <fullName evidence="1">Uncharacterized protein</fullName>
    </submittedName>
</protein>
<evidence type="ECO:0000313" key="2">
    <source>
        <dbReference type="Proteomes" id="UP000316609"/>
    </source>
</evidence>
<evidence type="ECO:0000313" key="1">
    <source>
        <dbReference type="EMBL" id="TMQ65852.1"/>
    </source>
</evidence>
<name>A0A538TQF0_UNCEI</name>
<comment type="caution">
    <text evidence="1">The sequence shown here is derived from an EMBL/GenBank/DDBJ whole genome shotgun (WGS) entry which is preliminary data.</text>
</comment>
<gene>
    <name evidence="1" type="ORF">E6K78_06980</name>
</gene>
<organism evidence="1 2">
    <name type="scientific">Eiseniibacteriota bacterium</name>
    <dbReference type="NCBI Taxonomy" id="2212470"/>
    <lineage>
        <taxon>Bacteria</taxon>
        <taxon>Candidatus Eiseniibacteriota</taxon>
    </lineage>
</organism>
<dbReference type="AlphaFoldDB" id="A0A538TQF0"/>
<reference evidence="1 2" key="1">
    <citation type="journal article" date="2019" name="Nat. Microbiol.">
        <title>Mediterranean grassland soil C-N compound turnover is dependent on rainfall and depth, and is mediated by genomically divergent microorganisms.</title>
        <authorList>
            <person name="Diamond S."/>
            <person name="Andeer P.F."/>
            <person name="Li Z."/>
            <person name="Crits-Christoph A."/>
            <person name="Burstein D."/>
            <person name="Anantharaman K."/>
            <person name="Lane K.R."/>
            <person name="Thomas B.C."/>
            <person name="Pan C."/>
            <person name="Northen T.R."/>
            <person name="Banfield J.F."/>
        </authorList>
    </citation>
    <scope>NUCLEOTIDE SEQUENCE [LARGE SCALE GENOMIC DNA]</scope>
    <source>
        <strain evidence="1">WS_8</strain>
    </source>
</reference>
<accession>A0A538TQF0</accession>
<dbReference type="Proteomes" id="UP000316609">
    <property type="component" value="Unassembled WGS sequence"/>
</dbReference>
<proteinExistence type="predicted"/>